<dbReference type="SMART" id="SM01227">
    <property type="entry name" value="GCK"/>
    <property type="match status" value="1"/>
</dbReference>
<gene>
    <name evidence="3" type="ORF">OLC1_LOCUS7281</name>
</gene>
<sequence>MGGNQSTPSSSSNPNSPSATTMPSSNSPSTTESKPQSELFPEPEQPASQTGAQGSSDPPPPSEVPPENSEIKEGGGAAEGEEEDEDKEECGFCIFMKGGGCAKEFTAWEKCVDEGDRNNEDIAEKCFELTSALKKCMEAHQDYYAPILDAEAAAHERAKKEFEEEEQREKEKEKEGVTQVDESATAANNSDKGGVLSVSEQGIETRDSVSSPSEQEKN</sequence>
<protein>
    <submittedName>
        <fullName evidence="3">OLC1v1032734C1</fullName>
    </submittedName>
</protein>
<evidence type="ECO:0000313" key="3">
    <source>
        <dbReference type="EMBL" id="CAI9096555.1"/>
    </source>
</evidence>
<dbReference type="PROSITE" id="PS51808">
    <property type="entry name" value="CHCH"/>
    <property type="match status" value="1"/>
</dbReference>
<proteinExistence type="predicted"/>
<keyword evidence="4" id="KW-1185">Reference proteome</keyword>
<dbReference type="EMBL" id="OX459119">
    <property type="protein sequence ID" value="CAI9096555.1"/>
    <property type="molecule type" value="Genomic_DNA"/>
</dbReference>
<dbReference type="AlphaFoldDB" id="A0AAV1CNI3"/>
<feature type="compositionally biased region" description="Low complexity" evidence="1">
    <location>
        <begin position="1"/>
        <end position="33"/>
    </location>
</feature>
<evidence type="ECO:0000256" key="1">
    <source>
        <dbReference type="SAM" id="MobiDB-lite"/>
    </source>
</evidence>
<evidence type="ECO:0000259" key="2">
    <source>
        <dbReference type="SMART" id="SM01227"/>
    </source>
</evidence>
<dbReference type="Pfam" id="PF07802">
    <property type="entry name" value="GCK"/>
    <property type="match status" value="1"/>
</dbReference>
<dbReference type="Gene3D" id="1.10.287.2900">
    <property type="match status" value="1"/>
</dbReference>
<feature type="region of interest" description="Disordered" evidence="1">
    <location>
        <begin position="1"/>
        <end position="87"/>
    </location>
</feature>
<organism evidence="3 4">
    <name type="scientific">Oldenlandia corymbosa var. corymbosa</name>
    <dbReference type="NCBI Taxonomy" id="529605"/>
    <lineage>
        <taxon>Eukaryota</taxon>
        <taxon>Viridiplantae</taxon>
        <taxon>Streptophyta</taxon>
        <taxon>Embryophyta</taxon>
        <taxon>Tracheophyta</taxon>
        <taxon>Spermatophyta</taxon>
        <taxon>Magnoliopsida</taxon>
        <taxon>eudicotyledons</taxon>
        <taxon>Gunneridae</taxon>
        <taxon>Pentapetalae</taxon>
        <taxon>asterids</taxon>
        <taxon>lamiids</taxon>
        <taxon>Gentianales</taxon>
        <taxon>Rubiaceae</taxon>
        <taxon>Rubioideae</taxon>
        <taxon>Spermacoceae</taxon>
        <taxon>Hedyotis-Oldenlandia complex</taxon>
        <taxon>Oldenlandia</taxon>
    </lineage>
</organism>
<evidence type="ECO:0000313" key="4">
    <source>
        <dbReference type="Proteomes" id="UP001161247"/>
    </source>
</evidence>
<dbReference type="InterPro" id="IPR012891">
    <property type="entry name" value="GCK_dom"/>
</dbReference>
<reference evidence="3" key="1">
    <citation type="submission" date="2023-03" db="EMBL/GenBank/DDBJ databases">
        <authorList>
            <person name="Julca I."/>
        </authorList>
    </citation>
    <scope>NUCLEOTIDE SEQUENCE</scope>
</reference>
<dbReference type="PANTHER" id="PTHR34357">
    <property type="entry name" value="F7A19.14 PROTEIN-RELATED"/>
    <property type="match status" value="1"/>
</dbReference>
<accession>A0AAV1CNI3</accession>
<feature type="region of interest" description="Disordered" evidence="1">
    <location>
        <begin position="155"/>
        <end position="218"/>
    </location>
</feature>
<feature type="compositionally biased region" description="Basic and acidic residues" evidence="1">
    <location>
        <begin position="155"/>
        <end position="176"/>
    </location>
</feature>
<feature type="compositionally biased region" description="Polar residues" evidence="1">
    <location>
        <begin position="180"/>
        <end position="191"/>
    </location>
</feature>
<dbReference type="Proteomes" id="UP001161247">
    <property type="component" value="Chromosome 2"/>
</dbReference>
<feature type="compositionally biased region" description="Polar residues" evidence="1">
    <location>
        <begin position="198"/>
        <end position="218"/>
    </location>
</feature>
<name>A0AAV1CNI3_OLDCO</name>
<feature type="domain" description="GCK" evidence="2">
    <location>
        <begin position="88"/>
        <end position="162"/>
    </location>
</feature>
<dbReference type="PANTHER" id="PTHR34357:SF2">
    <property type="entry name" value="F26F24.3-RELATED"/>
    <property type="match status" value="1"/>
</dbReference>